<evidence type="ECO:0000313" key="6">
    <source>
        <dbReference type="Proteomes" id="UP000547528"/>
    </source>
</evidence>
<dbReference type="PANTHER" id="PTHR24096">
    <property type="entry name" value="LONG-CHAIN-FATTY-ACID--COA LIGASE"/>
    <property type="match status" value="1"/>
</dbReference>
<dbReference type="PROSITE" id="PS00455">
    <property type="entry name" value="AMP_BINDING"/>
    <property type="match status" value="1"/>
</dbReference>
<dbReference type="Gene3D" id="2.30.38.10">
    <property type="entry name" value="Luciferase, Domain 3"/>
    <property type="match status" value="1"/>
</dbReference>
<dbReference type="Gene3D" id="3.40.50.980">
    <property type="match status" value="2"/>
</dbReference>
<keyword evidence="2 5" id="KW-0436">Ligase</keyword>
<dbReference type="InterPro" id="IPR045851">
    <property type="entry name" value="AMP-bd_C_sf"/>
</dbReference>
<comment type="caution">
    <text evidence="5">The sequence shown here is derived from an EMBL/GenBank/DDBJ whole genome shotgun (WGS) entry which is preliminary data.</text>
</comment>
<accession>A0A7W5U2R2</accession>
<feature type="domain" description="AMP-dependent synthetase/ligase" evidence="3">
    <location>
        <begin position="2"/>
        <end position="342"/>
    </location>
</feature>
<gene>
    <name evidence="5" type="ORF">FHX47_001700</name>
</gene>
<feature type="domain" description="AMP-binding enzyme C-terminal" evidence="4">
    <location>
        <begin position="393"/>
        <end position="473"/>
    </location>
</feature>
<evidence type="ECO:0000256" key="1">
    <source>
        <dbReference type="ARBA" id="ARBA00006432"/>
    </source>
</evidence>
<dbReference type="FunFam" id="3.30.300.30:FF:000007">
    <property type="entry name" value="4-coumarate--CoA ligase 2"/>
    <property type="match status" value="1"/>
</dbReference>
<proteinExistence type="inferred from homology"/>
<organism evidence="5 6">
    <name type="scientific">Garicola koreensis</name>
    <dbReference type="NCBI Taxonomy" id="1262554"/>
    <lineage>
        <taxon>Bacteria</taxon>
        <taxon>Bacillati</taxon>
        <taxon>Actinomycetota</taxon>
        <taxon>Actinomycetes</taxon>
        <taxon>Micrococcales</taxon>
        <taxon>Micrococcaceae</taxon>
        <taxon>Garicola</taxon>
    </lineage>
</organism>
<dbReference type="AlphaFoldDB" id="A0A7W5U2R2"/>
<dbReference type="InterPro" id="IPR025110">
    <property type="entry name" value="AMP-bd_C"/>
</dbReference>
<dbReference type="EMBL" id="JACIBT010000007">
    <property type="protein sequence ID" value="MBB3668071.1"/>
    <property type="molecule type" value="Genomic_DNA"/>
</dbReference>
<evidence type="ECO:0000313" key="5">
    <source>
        <dbReference type="EMBL" id="MBB3668071.1"/>
    </source>
</evidence>
<dbReference type="Proteomes" id="UP000547528">
    <property type="component" value="Unassembled WGS sequence"/>
</dbReference>
<dbReference type="Pfam" id="PF13193">
    <property type="entry name" value="AMP-binding_C"/>
    <property type="match status" value="1"/>
</dbReference>
<keyword evidence="6" id="KW-1185">Reference proteome</keyword>
<comment type="similarity">
    <text evidence="1">Belongs to the ATP-dependent AMP-binding enzyme family.</text>
</comment>
<reference evidence="5 6" key="1">
    <citation type="submission" date="2020-08" db="EMBL/GenBank/DDBJ databases">
        <title>Sequencing the genomes of 1000 actinobacteria strains.</title>
        <authorList>
            <person name="Klenk H.-P."/>
        </authorList>
    </citation>
    <scope>NUCLEOTIDE SEQUENCE [LARGE SCALE GENOMIC DNA]</scope>
    <source>
        <strain evidence="5 6">DSM 28238</strain>
    </source>
</reference>
<dbReference type="Pfam" id="PF00501">
    <property type="entry name" value="AMP-binding"/>
    <property type="match status" value="1"/>
</dbReference>
<evidence type="ECO:0000259" key="4">
    <source>
        <dbReference type="Pfam" id="PF13193"/>
    </source>
</evidence>
<dbReference type="PANTHER" id="PTHR24096:SF149">
    <property type="entry name" value="AMP-BINDING DOMAIN-CONTAINING PROTEIN-RELATED"/>
    <property type="match status" value="1"/>
</dbReference>
<dbReference type="GO" id="GO:0016405">
    <property type="term" value="F:CoA-ligase activity"/>
    <property type="evidence" value="ECO:0007669"/>
    <property type="project" value="TreeGrafter"/>
</dbReference>
<evidence type="ECO:0000259" key="3">
    <source>
        <dbReference type="Pfam" id="PF00501"/>
    </source>
</evidence>
<dbReference type="SUPFAM" id="SSF56801">
    <property type="entry name" value="Acetyl-CoA synthetase-like"/>
    <property type="match status" value="1"/>
</dbReference>
<sequence>MKHQVDFFAGALAARGIGTGDVVALQAPNIPEFVTAFHGILRSGATATTVNSMYTAEEVARQLTAAEATMMVTVSALADNAVAGAEQAGLSTDRIVVIDDDGVHPALTGMLGEAHPAPEVDIDPAEHVAVLPFSSGTTGTPKAARLTHRNLVANTCQIQDLLPVHPGVPMQAVLPMFHIYGLTVLMNFGLYRRAQVVTMAKFDLEEFLRIVQDHRIQASFIAPPIAVALAKHPLVDKYNTDSLISMLSGAAPLDGTTAQAVADRLGCEVGQGFGMTELSPVSHLSPFGQHIYPHGSIGPAVPNVETKLVDPASGEDIDVPSDEESPAGEMWVRGPMVMKGYLNNPQATEATIVDEEWLRTGDIATYNPGGWFTVVDRLKELIKYKGFQVAPAELEALLLEHEKIADAAVIGVPADDGNEIPKAFIVPQVDAEGVTAQLSAEEVIEYVTSRVAHFKKVREVEFIDEVPKSRTGKILRRELKHSA</sequence>
<name>A0A7W5U2R2_9MICC</name>
<dbReference type="InterPro" id="IPR000873">
    <property type="entry name" value="AMP-dep_synth/lig_dom"/>
</dbReference>
<dbReference type="InterPro" id="IPR020845">
    <property type="entry name" value="AMP-binding_CS"/>
</dbReference>
<dbReference type="Gene3D" id="3.30.300.30">
    <property type="match status" value="1"/>
</dbReference>
<protein>
    <submittedName>
        <fullName evidence="5">Acyl-CoA synthetase (AMP-forming)/AMP-acid ligase II</fullName>
    </submittedName>
</protein>
<evidence type="ECO:0000256" key="2">
    <source>
        <dbReference type="ARBA" id="ARBA00022598"/>
    </source>
</evidence>